<evidence type="ECO:0000256" key="4">
    <source>
        <dbReference type="ARBA" id="ARBA00022692"/>
    </source>
</evidence>
<reference evidence="10" key="1">
    <citation type="submission" date="2011-05" db="EMBL/GenBank/DDBJ databases">
        <title>The genome sequence of Vittaforma corneae strain ATCC 50505.</title>
        <authorList>
            <consortium name="The Broad Institute Genome Sequencing Platform"/>
            <person name="Cuomo C."/>
            <person name="Didier E."/>
            <person name="Bowers L."/>
            <person name="Young S.K."/>
            <person name="Zeng Q."/>
            <person name="Gargeya S."/>
            <person name="Fitzgerald M."/>
            <person name="Haas B."/>
            <person name="Abouelleil A."/>
            <person name="Alvarado L."/>
            <person name="Arachchi H.M."/>
            <person name="Berlin A."/>
            <person name="Chapman S.B."/>
            <person name="Gearin G."/>
            <person name="Goldberg J."/>
            <person name="Griggs A."/>
            <person name="Gujja S."/>
            <person name="Hansen M."/>
            <person name="Heiman D."/>
            <person name="Howarth C."/>
            <person name="Larimer J."/>
            <person name="Lui A."/>
            <person name="MacDonald P.J.P."/>
            <person name="McCowen C."/>
            <person name="Montmayeur A."/>
            <person name="Murphy C."/>
            <person name="Neiman D."/>
            <person name="Pearson M."/>
            <person name="Priest M."/>
            <person name="Roberts A."/>
            <person name="Saif S."/>
            <person name="Shea T."/>
            <person name="Sisk P."/>
            <person name="Stolte C."/>
            <person name="Sykes S."/>
            <person name="Wortman J."/>
            <person name="Nusbaum C."/>
            <person name="Birren B."/>
        </authorList>
    </citation>
    <scope>NUCLEOTIDE SEQUENCE [LARGE SCALE GENOMIC DNA]</scope>
    <source>
        <strain evidence="10">ATCC 50505</strain>
    </source>
</reference>
<dbReference type="InterPro" id="IPR020846">
    <property type="entry name" value="MFS_dom"/>
</dbReference>
<proteinExistence type="inferred from homology"/>
<name>L2GKK3_VITCO</name>
<keyword evidence="5 7" id="KW-1133">Transmembrane helix</keyword>
<organism evidence="9 10">
    <name type="scientific">Vittaforma corneae (strain ATCC 50505)</name>
    <name type="common">Microsporidian parasite</name>
    <name type="synonym">Nosema corneum</name>
    <dbReference type="NCBI Taxonomy" id="993615"/>
    <lineage>
        <taxon>Eukaryota</taxon>
        <taxon>Fungi</taxon>
        <taxon>Fungi incertae sedis</taxon>
        <taxon>Microsporidia</taxon>
        <taxon>Nosematidae</taxon>
        <taxon>Vittaforma</taxon>
    </lineage>
</organism>
<evidence type="ECO:0000313" key="9">
    <source>
        <dbReference type="EMBL" id="ELA41035.1"/>
    </source>
</evidence>
<dbReference type="GeneID" id="19882627"/>
<dbReference type="PROSITE" id="PS00216">
    <property type="entry name" value="SUGAR_TRANSPORT_1"/>
    <property type="match status" value="1"/>
</dbReference>
<dbReference type="Proteomes" id="UP000011082">
    <property type="component" value="Unassembled WGS sequence"/>
</dbReference>
<dbReference type="PANTHER" id="PTHR48021:SF1">
    <property type="entry name" value="GH07001P-RELATED"/>
    <property type="match status" value="1"/>
</dbReference>
<dbReference type="InParanoid" id="L2GKK3"/>
<dbReference type="Gene3D" id="1.20.1250.20">
    <property type="entry name" value="MFS general substrate transporter like domains"/>
    <property type="match status" value="2"/>
</dbReference>
<dbReference type="InterPro" id="IPR003663">
    <property type="entry name" value="Sugar/inositol_transpt"/>
</dbReference>
<dbReference type="PRINTS" id="PR00171">
    <property type="entry name" value="SUGRTRNSPORT"/>
</dbReference>
<evidence type="ECO:0000256" key="3">
    <source>
        <dbReference type="ARBA" id="ARBA00022448"/>
    </source>
</evidence>
<dbReference type="PROSITE" id="PS50850">
    <property type="entry name" value="MFS"/>
    <property type="match status" value="1"/>
</dbReference>
<keyword evidence="6 7" id="KW-0472">Membrane</keyword>
<accession>L2GKK3</accession>
<feature type="transmembrane region" description="Helical" evidence="7">
    <location>
        <begin position="363"/>
        <end position="382"/>
    </location>
</feature>
<dbReference type="VEuPathDB" id="MicrosporidiaDB:VICG_01917"/>
<dbReference type="InterPro" id="IPR036259">
    <property type="entry name" value="MFS_trans_sf"/>
</dbReference>
<feature type="transmembrane region" description="Helical" evidence="7">
    <location>
        <begin position="276"/>
        <end position="294"/>
    </location>
</feature>
<dbReference type="HOGENOM" id="CLU_001265_30_14_1"/>
<feature type="transmembrane region" description="Helical" evidence="7">
    <location>
        <begin position="333"/>
        <end position="351"/>
    </location>
</feature>
<feature type="transmembrane region" description="Helical" evidence="7">
    <location>
        <begin position="113"/>
        <end position="133"/>
    </location>
</feature>
<evidence type="ECO:0000256" key="1">
    <source>
        <dbReference type="ARBA" id="ARBA00004141"/>
    </source>
</evidence>
<feature type="transmembrane region" description="Helical" evidence="7">
    <location>
        <begin position="57"/>
        <end position="77"/>
    </location>
</feature>
<feature type="transmembrane region" description="Helical" evidence="7">
    <location>
        <begin position="89"/>
        <end position="107"/>
    </location>
</feature>
<evidence type="ECO:0000256" key="7">
    <source>
        <dbReference type="SAM" id="Phobius"/>
    </source>
</evidence>
<feature type="transmembrane region" description="Helical" evidence="7">
    <location>
        <begin position="213"/>
        <end position="235"/>
    </location>
</feature>
<feature type="transmembrane region" description="Helical" evidence="7">
    <location>
        <begin position="16"/>
        <end position="37"/>
    </location>
</feature>
<feature type="transmembrane region" description="Helical" evidence="7">
    <location>
        <begin position="247"/>
        <end position="269"/>
    </location>
</feature>
<evidence type="ECO:0000259" key="8">
    <source>
        <dbReference type="PROSITE" id="PS50850"/>
    </source>
</evidence>
<comment type="similarity">
    <text evidence="2">Belongs to the major facilitator superfamily. Sugar transporter (TC 2.A.1.1) family.</text>
</comment>
<feature type="transmembrane region" description="Helical" evidence="7">
    <location>
        <begin position="300"/>
        <end position="321"/>
    </location>
</feature>
<dbReference type="EMBL" id="JH370151">
    <property type="protein sequence ID" value="ELA41035.1"/>
    <property type="molecule type" value="Genomic_DNA"/>
</dbReference>
<gene>
    <name evidence="9" type="ORF">VICG_01917</name>
</gene>
<feature type="transmembrane region" description="Helical" evidence="7">
    <location>
        <begin position="145"/>
        <end position="165"/>
    </location>
</feature>
<dbReference type="PANTHER" id="PTHR48021">
    <property type="match status" value="1"/>
</dbReference>
<dbReference type="GO" id="GO:0022857">
    <property type="term" value="F:transmembrane transporter activity"/>
    <property type="evidence" value="ECO:0007669"/>
    <property type="project" value="InterPro"/>
</dbReference>
<dbReference type="STRING" id="993615.L2GKK3"/>
<dbReference type="OMA" id="VINWRFL"/>
<dbReference type="SUPFAM" id="SSF103473">
    <property type="entry name" value="MFS general substrate transporter"/>
    <property type="match status" value="1"/>
</dbReference>
<feature type="domain" description="Major facilitator superfamily (MFS) profile" evidence="8">
    <location>
        <begin position="15"/>
        <end position="386"/>
    </location>
</feature>
<protein>
    <recommendedName>
        <fullName evidence="8">Major facilitator superfamily (MFS) profile domain-containing protein</fullName>
    </recommendedName>
</protein>
<evidence type="ECO:0000256" key="5">
    <source>
        <dbReference type="ARBA" id="ARBA00022989"/>
    </source>
</evidence>
<keyword evidence="3" id="KW-0813">Transport</keyword>
<evidence type="ECO:0000256" key="6">
    <source>
        <dbReference type="ARBA" id="ARBA00023136"/>
    </source>
</evidence>
<keyword evidence="10" id="KW-1185">Reference proteome</keyword>
<dbReference type="GO" id="GO:0016020">
    <property type="term" value="C:membrane"/>
    <property type="evidence" value="ECO:0007669"/>
    <property type="project" value="UniProtKB-SubCell"/>
</dbReference>
<dbReference type="RefSeq" id="XP_007605362.1">
    <property type="nucleotide sequence ID" value="XM_007605300.1"/>
</dbReference>
<evidence type="ECO:0000313" key="10">
    <source>
        <dbReference type="Proteomes" id="UP000011082"/>
    </source>
</evidence>
<comment type="subcellular location">
    <subcellularLocation>
        <location evidence="1">Membrane</location>
        <topology evidence="1">Multi-pass membrane protein</topology>
    </subcellularLocation>
</comment>
<evidence type="ECO:0000256" key="2">
    <source>
        <dbReference type="ARBA" id="ARBA00010992"/>
    </source>
</evidence>
<dbReference type="InterPro" id="IPR005828">
    <property type="entry name" value="MFS_sugar_transport-like"/>
</dbReference>
<feature type="transmembrane region" description="Helical" evidence="7">
    <location>
        <begin position="171"/>
        <end position="192"/>
    </location>
</feature>
<dbReference type="OrthoDB" id="2196240at2759"/>
<dbReference type="Pfam" id="PF00083">
    <property type="entry name" value="Sugar_tr"/>
    <property type="match status" value="2"/>
</dbReference>
<dbReference type="AlphaFoldDB" id="L2GKK3"/>
<sequence>MDQKETTAARTISPRLLYTTLITVLLPFIYGIELLSIQALPTEISANFKKLSSRFDSNSFCIVFFAAFLSNIVVYNIRVDSRVTLSLSALSFSFSALFCYCTEYLYLFYLGRFLIGFAAGIIASTMPCYLSLISPINVRGMFSSLYGIGLVGGLLFINATFSFFTEHYHSIMLGIAGVFFVFPVLLSFSVPFNNSSLKDGKSSLLSLLVNPKALKSLIFSAFFHIVQNLCGINQLSLNARSIYGENFQYHVVLSLLIGLPVTILSGYLLEHFGRKSLILTSSSITSICCVAFYLHFQVFYASYLFSFGFNIGLSGIPYVILSEVFPQEYVAPGAIFATSCNWISAMISMFIPQGSVEDQYNPVFIGYFFVTLAFILFVSFYFKETKNRIPAFQ</sequence>
<keyword evidence="4 7" id="KW-0812">Transmembrane</keyword>
<dbReference type="FunCoup" id="L2GKK3">
    <property type="interactions" value="95"/>
</dbReference>
<dbReference type="InterPro" id="IPR005829">
    <property type="entry name" value="Sugar_transporter_CS"/>
</dbReference>
<dbReference type="InterPro" id="IPR050549">
    <property type="entry name" value="MFS_Trehalose_Transporter"/>
</dbReference>